<feature type="compositionally biased region" description="Acidic residues" evidence="1">
    <location>
        <begin position="195"/>
        <end position="207"/>
    </location>
</feature>
<feature type="compositionally biased region" description="Low complexity" evidence="1">
    <location>
        <begin position="209"/>
        <end position="233"/>
    </location>
</feature>
<evidence type="ECO:0000313" key="2">
    <source>
        <dbReference type="EMBL" id="KAF5878356.1"/>
    </source>
</evidence>
<proteinExistence type="predicted"/>
<evidence type="ECO:0000313" key="3">
    <source>
        <dbReference type="Proteomes" id="UP000531561"/>
    </source>
</evidence>
<feature type="compositionally biased region" description="Basic residues" evidence="1">
    <location>
        <begin position="114"/>
        <end position="125"/>
    </location>
</feature>
<protein>
    <submittedName>
        <fullName evidence="2">Uncharacterized protein</fullName>
    </submittedName>
</protein>
<dbReference type="GeneID" id="59254660"/>
<gene>
    <name evidence="2" type="ORF">Bfra_000522</name>
</gene>
<dbReference type="RefSeq" id="XP_037197301.1">
    <property type="nucleotide sequence ID" value="XM_037330968.1"/>
</dbReference>
<feature type="compositionally biased region" description="Low complexity" evidence="1">
    <location>
        <begin position="276"/>
        <end position="313"/>
    </location>
</feature>
<dbReference type="AlphaFoldDB" id="A0A8H6EN25"/>
<sequence>MKKAYALAKTVHHSIKRPFKKFTNDVVEIWIQEGLLRWERRRIPCEVDESILDKRTLETRDEKGRLSKYAEEMIRAGEDENGEGGDDDSPSSFSSSLASSSPSQRSLGRSTRESHRRLSRARTTHHPPSSTDSWAQKYSPKPPKRFSISVSLSANSSSNPRPKSSSHSRSHPRSRAPPSPHHGQSSDYDSGIGMSEDDFNPHDDDDAQSNISKSSINPGSSISHSDRAYSSSHSSHRAHPKKDVSPPISVVEDQLEREEAIRRRIFANKKAEYMNSSSSSSSSSHHPPPSSSSGSGSQSRSRAQSRRSQTPTQASHIPRSNNPFRLSVAGEAKPDPWVGR</sequence>
<feature type="compositionally biased region" description="Acidic residues" evidence="1">
    <location>
        <begin position="79"/>
        <end position="89"/>
    </location>
</feature>
<feature type="compositionally biased region" description="Polar residues" evidence="1">
    <location>
        <begin position="314"/>
        <end position="324"/>
    </location>
</feature>
<feature type="compositionally biased region" description="Basic and acidic residues" evidence="1">
    <location>
        <begin position="58"/>
        <end position="78"/>
    </location>
</feature>
<feature type="compositionally biased region" description="Polar residues" evidence="1">
    <location>
        <begin position="126"/>
        <end position="136"/>
    </location>
</feature>
<feature type="compositionally biased region" description="Low complexity" evidence="1">
    <location>
        <begin position="90"/>
        <end position="109"/>
    </location>
</feature>
<dbReference type="Proteomes" id="UP000531561">
    <property type="component" value="Unassembled WGS sequence"/>
</dbReference>
<comment type="caution">
    <text evidence="2">The sequence shown here is derived from an EMBL/GenBank/DDBJ whole genome shotgun (WGS) entry which is preliminary data.</text>
</comment>
<keyword evidence="3" id="KW-1185">Reference proteome</keyword>
<name>A0A8H6EN25_9HELO</name>
<dbReference type="EMBL" id="JABFCT010000002">
    <property type="protein sequence ID" value="KAF5878356.1"/>
    <property type="molecule type" value="Genomic_DNA"/>
</dbReference>
<feature type="compositionally biased region" description="Low complexity" evidence="1">
    <location>
        <begin position="147"/>
        <end position="163"/>
    </location>
</feature>
<reference evidence="2 3" key="1">
    <citation type="journal article" date="2020" name="Phytopathology">
        <title>A high-quality genome resource of Botrytis fragariae, a new and rapidly spreading fungal pathogen causing strawberry gray mold in the U.S.A.</title>
        <authorList>
            <person name="Wu Y."/>
            <person name="Saski C.A."/>
            <person name="Schnabel G."/>
            <person name="Xiao S."/>
            <person name="Hu M."/>
        </authorList>
    </citation>
    <scope>NUCLEOTIDE SEQUENCE [LARGE SCALE GENOMIC DNA]</scope>
    <source>
        <strain evidence="2 3">BVB16</strain>
    </source>
</reference>
<accession>A0A8H6EN25</accession>
<feature type="compositionally biased region" description="Basic residues" evidence="1">
    <location>
        <begin position="164"/>
        <end position="174"/>
    </location>
</feature>
<feature type="region of interest" description="Disordered" evidence="1">
    <location>
        <begin position="58"/>
        <end position="340"/>
    </location>
</feature>
<evidence type="ECO:0000256" key="1">
    <source>
        <dbReference type="SAM" id="MobiDB-lite"/>
    </source>
</evidence>
<dbReference type="OrthoDB" id="3558308at2759"/>
<organism evidence="2 3">
    <name type="scientific">Botrytis fragariae</name>
    <dbReference type="NCBI Taxonomy" id="1964551"/>
    <lineage>
        <taxon>Eukaryota</taxon>
        <taxon>Fungi</taxon>
        <taxon>Dikarya</taxon>
        <taxon>Ascomycota</taxon>
        <taxon>Pezizomycotina</taxon>
        <taxon>Leotiomycetes</taxon>
        <taxon>Helotiales</taxon>
        <taxon>Sclerotiniaceae</taxon>
        <taxon>Botrytis</taxon>
    </lineage>
</organism>